<proteinExistence type="predicted"/>
<dbReference type="Proteomes" id="UP000236447">
    <property type="component" value="Chromosome"/>
</dbReference>
<feature type="domain" description="HTH marR-type" evidence="2">
    <location>
        <begin position="13"/>
        <end position="147"/>
    </location>
</feature>
<accession>A0A2I7KE69</accession>
<protein>
    <submittedName>
        <fullName evidence="3">Organic hydroperoxide resistance transcriptional regulator</fullName>
    </submittedName>
</protein>
<dbReference type="PROSITE" id="PS50995">
    <property type="entry name" value="HTH_MARR_2"/>
    <property type="match status" value="1"/>
</dbReference>
<name>A0A2I7KE69_9RHOB</name>
<reference evidence="3 4" key="1">
    <citation type="journal article" date="2017" name="Front. Microbiol.">
        <title>Phaeobacter piscinae sp. nov., a species of the Roseobacter group and potential aquaculture probiont.</title>
        <authorList>
            <person name="Sonnenschein E.C."/>
            <person name="Phippen C.B.W."/>
            <person name="Nielsen K.F."/>
            <person name="Mateiu R.V."/>
            <person name="Melchiorsen J."/>
            <person name="Gram L."/>
            <person name="Overmann J."/>
            <person name="Freese H.M."/>
        </authorList>
    </citation>
    <scope>NUCLEOTIDE SEQUENCE [LARGE SCALE GENOMIC DNA]</scope>
    <source>
        <strain evidence="3 4">P88</strain>
    </source>
</reference>
<dbReference type="GO" id="GO:0003700">
    <property type="term" value="F:DNA-binding transcription factor activity"/>
    <property type="evidence" value="ECO:0007669"/>
    <property type="project" value="InterPro"/>
</dbReference>
<dbReference type="Gene3D" id="1.10.10.10">
    <property type="entry name" value="Winged helix-like DNA-binding domain superfamily/Winged helix DNA-binding domain"/>
    <property type="match status" value="1"/>
</dbReference>
<dbReference type="GO" id="GO:0006950">
    <property type="term" value="P:response to stress"/>
    <property type="evidence" value="ECO:0007669"/>
    <property type="project" value="TreeGrafter"/>
</dbReference>
<evidence type="ECO:0000313" key="4">
    <source>
        <dbReference type="Proteomes" id="UP000236447"/>
    </source>
</evidence>
<dbReference type="PANTHER" id="PTHR33164">
    <property type="entry name" value="TRANSCRIPTIONAL REGULATOR, MARR FAMILY"/>
    <property type="match status" value="1"/>
</dbReference>
<dbReference type="PANTHER" id="PTHR33164:SF5">
    <property type="entry name" value="ORGANIC HYDROPEROXIDE RESISTANCE TRANSCRIPTIONAL REGULATOR"/>
    <property type="match status" value="1"/>
</dbReference>
<dbReference type="InterPro" id="IPR000835">
    <property type="entry name" value="HTH_MarR-typ"/>
</dbReference>
<dbReference type="AlphaFoldDB" id="A0A2I7KE69"/>
<sequence>MTDAPLPDIPDTPDLLCFAIYSANHALTRLYRPLLAPLGLTYPQYLVLISLYHADGQTVGALGQRLDLETNTLTPLLKRMEVAGFLSRVPNPEDDRSRLVQLSAKGQKLAVRAGEITACAVEEMGGDLQDILDLRDRVNALRARMAAR</sequence>
<gene>
    <name evidence="3" type="primary">ohrR</name>
    <name evidence="3" type="ORF">PhaeoP88_03504</name>
</gene>
<evidence type="ECO:0000313" key="3">
    <source>
        <dbReference type="EMBL" id="AUR00821.1"/>
    </source>
</evidence>
<reference evidence="3 4" key="2">
    <citation type="journal article" date="2017" name="Genome Biol. Evol.">
        <title>Trajectories and Drivers of Genome Evolution in Surface-Associated Marine Phaeobacter.</title>
        <authorList>
            <person name="Freese H.M."/>
            <person name="Sikorski J."/>
            <person name="Bunk B."/>
            <person name="Scheuner C."/>
            <person name="Meier-Kolthoff J.P."/>
            <person name="Sproer C."/>
            <person name="Gram L."/>
            <person name="Overmann J."/>
        </authorList>
    </citation>
    <scope>NUCLEOTIDE SEQUENCE [LARGE SCALE GENOMIC DNA]</scope>
    <source>
        <strain evidence="3 4">P88</strain>
    </source>
</reference>
<evidence type="ECO:0000259" key="2">
    <source>
        <dbReference type="PROSITE" id="PS50995"/>
    </source>
</evidence>
<dbReference type="EMBL" id="CP010725">
    <property type="protein sequence ID" value="AUR00821.1"/>
    <property type="molecule type" value="Genomic_DNA"/>
</dbReference>
<dbReference type="GO" id="GO:0005737">
    <property type="term" value="C:cytoplasm"/>
    <property type="evidence" value="ECO:0007669"/>
    <property type="project" value="UniProtKB-SubCell"/>
</dbReference>
<dbReference type="InterPro" id="IPR036388">
    <property type="entry name" value="WH-like_DNA-bd_sf"/>
</dbReference>
<evidence type="ECO:0000256" key="1">
    <source>
        <dbReference type="ARBA" id="ARBA00004496"/>
    </source>
</evidence>
<organism evidence="3 4">
    <name type="scientific">Phaeobacter inhibens</name>
    <dbReference type="NCBI Taxonomy" id="221822"/>
    <lineage>
        <taxon>Bacteria</taxon>
        <taxon>Pseudomonadati</taxon>
        <taxon>Pseudomonadota</taxon>
        <taxon>Alphaproteobacteria</taxon>
        <taxon>Rhodobacterales</taxon>
        <taxon>Roseobacteraceae</taxon>
        <taxon>Phaeobacter</taxon>
    </lineage>
</organism>
<dbReference type="SMART" id="SM00347">
    <property type="entry name" value="HTH_MARR"/>
    <property type="match status" value="1"/>
</dbReference>
<dbReference type="InterPro" id="IPR036390">
    <property type="entry name" value="WH_DNA-bd_sf"/>
</dbReference>
<dbReference type="RefSeq" id="WP_102884201.1">
    <property type="nucleotide sequence ID" value="NZ_CP010725.1"/>
</dbReference>
<dbReference type="InterPro" id="IPR039422">
    <property type="entry name" value="MarR/SlyA-like"/>
</dbReference>
<comment type="subcellular location">
    <subcellularLocation>
        <location evidence="1">Cytoplasm</location>
    </subcellularLocation>
</comment>
<dbReference type="Pfam" id="PF01047">
    <property type="entry name" value="MarR"/>
    <property type="match status" value="1"/>
</dbReference>
<dbReference type="SUPFAM" id="SSF46785">
    <property type="entry name" value="Winged helix' DNA-binding domain"/>
    <property type="match status" value="1"/>
</dbReference>